<gene>
    <name evidence="1" type="primary">g9317</name>
    <name evidence="1" type="ORF">NpPPO83_00009317</name>
</gene>
<reference evidence="1" key="1">
    <citation type="submission" date="2024-09" db="EMBL/GenBank/DDBJ databases">
        <title>Draft Genome Sequences of Neofusicoccum parvum.</title>
        <authorList>
            <person name="Ashida A."/>
            <person name="Camagna M."/>
            <person name="Tanaka A."/>
            <person name="Takemoto D."/>
        </authorList>
    </citation>
    <scope>NUCLEOTIDE SEQUENCE</scope>
    <source>
        <strain evidence="1">PPO83</strain>
    </source>
</reference>
<evidence type="ECO:0000313" key="2">
    <source>
        <dbReference type="Proteomes" id="UP001165186"/>
    </source>
</evidence>
<keyword evidence="2" id="KW-1185">Reference proteome</keyword>
<protein>
    <submittedName>
        <fullName evidence="1">Uncharacterized protein</fullName>
    </submittedName>
</protein>
<comment type="caution">
    <text evidence="1">The sequence shown here is derived from an EMBL/GenBank/DDBJ whole genome shotgun (WGS) entry which is preliminary data.</text>
</comment>
<organism evidence="1 2">
    <name type="scientific">Neofusicoccum parvum</name>
    <dbReference type="NCBI Taxonomy" id="310453"/>
    <lineage>
        <taxon>Eukaryota</taxon>
        <taxon>Fungi</taxon>
        <taxon>Dikarya</taxon>
        <taxon>Ascomycota</taxon>
        <taxon>Pezizomycotina</taxon>
        <taxon>Dothideomycetes</taxon>
        <taxon>Dothideomycetes incertae sedis</taxon>
        <taxon>Botryosphaeriales</taxon>
        <taxon>Botryosphaeriaceae</taxon>
        <taxon>Neofusicoccum</taxon>
    </lineage>
</organism>
<proteinExistence type="predicted"/>
<dbReference type="EMBL" id="BSXG01000005">
    <property type="protein sequence ID" value="GME23065.1"/>
    <property type="molecule type" value="Genomic_DNA"/>
</dbReference>
<evidence type="ECO:0000313" key="1">
    <source>
        <dbReference type="EMBL" id="GME23065.1"/>
    </source>
</evidence>
<accession>A0ACB5RRD4</accession>
<dbReference type="Proteomes" id="UP001165186">
    <property type="component" value="Unassembled WGS sequence"/>
</dbReference>
<sequence>MPDPVHTPELPLELVHVLIFRPVLALGVLALDVLKPVQFVCKLVLMPVDMFMNTLKQELVLTRLLVRGYPVHSGRKTLEYGQLKRARLLITGSLTKLVNRKTNLGLICP</sequence>
<name>A0ACB5RRD4_9PEZI</name>